<evidence type="ECO:0008006" key="5">
    <source>
        <dbReference type="Google" id="ProtNLM"/>
    </source>
</evidence>
<feature type="signal peptide" evidence="2">
    <location>
        <begin position="1"/>
        <end position="20"/>
    </location>
</feature>
<feature type="region of interest" description="Disordered" evidence="1">
    <location>
        <begin position="24"/>
        <end position="45"/>
    </location>
</feature>
<proteinExistence type="predicted"/>
<gene>
    <name evidence="3" type="ORF">GXP67_11200</name>
</gene>
<protein>
    <recommendedName>
        <fullName evidence="5">Lipoprotein</fullName>
    </recommendedName>
</protein>
<sequence>MKKIIAYFILILFLATSCYRPGTQPWQPKQHGPIKSSKKPRAYKS</sequence>
<keyword evidence="2" id="KW-0732">Signal</keyword>
<dbReference type="AlphaFoldDB" id="A0A6C0GHI9"/>
<name>A0A6C0GHI9_9BACT</name>
<dbReference type="EMBL" id="CP048222">
    <property type="protein sequence ID" value="QHT67170.1"/>
    <property type="molecule type" value="Genomic_DNA"/>
</dbReference>
<dbReference type="RefSeq" id="WP_162443211.1">
    <property type="nucleotide sequence ID" value="NZ_CP048222.1"/>
</dbReference>
<evidence type="ECO:0000313" key="3">
    <source>
        <dbReference type="EMBL" id="QHT67170.1"/>
    </source>
</evidence>
<keyword evidence="4" id="KW-1185">Reference proteome</keyword>
<dbReference type="Proteomes" id="UP000480178">
    <property type="component" value="Chromosome"/>
</dbReference>
<dbReference type="PROSITE" id="PS51257">
    <property type="entry name" value="PROKAR_LIPOPROTEIN"/>
    <property type="match status" value="1"/>
</dbReference>
<evidence type="ECO:0000313" key="4">
    <source>
        <dbReference type="Proteomes" id="UP000480178"/>
    </source>
</evidence>
<reference evidence="3 4" key="1">
    <citation type="submission" date="2020-01" db="EMBL/GenBank/DDBJ databases">
        <authorList>
            <person name="Kim M.K."/>
        </authorList>
    </citation>
    <scope>NUCLEOTIDE SEQUENCE [LARGE SCALE GENOMIC DNA]</scope>
    <source>
        <strain evidence="3 4">172606-1</strain>
    </source>
</reference>
<dbReference type="KEGG" id="rhoz:GXP67_11200"/>
<feature type="chain" id="PRO_5025545805" description="Lipoprotein" evidence="2">
    <location>
        <begin position="21"/>
        <end position="45"/>
    </location>
</feature>
<accession>A0A6C0GHI9</accession>
<feature type="compositionally biased region" description="Basic residues" evidence="1">
    <location>
        <begin position="36"/>
        <end position="45"/>
    </location>
</feature>
<evidence type="ECO:0000256" key="1">
    <source>
        <dbReference type="SAM" id="MobiDB-lite"/>
    </source>
</evidence>
<organism evidence="3 4">
    <name type="scientific">Rhodocytophaga rosea</name>
    <dbReference type="NCBI Taxonomy" id="2704465"/>
    <lineage>
        <taxon>Bacteria</taxon>
        <taxon>Pseudomonadati</taxon>
        <taxon>Bacteroidota</taxon>
        <taxon>Cytophagia</taxon>
        <taxon>Cytophagales</taxon>
        <taxon>Rhodocytophagaceae</taxon>
        <taxon>Rhodocytophaga</taxon>
    </lineage>
</organism>
<evidence type="ECO:0000256" key="2">
    <source>
        <dbReference type="SAM" id="SignalP"/>
    </source>
</evidence>